<dbReference type="InterPro" id="IPR036485">
    <property type="entry name" value="Glu_synth_asu_C_sf"/>
</dbReference>
<protein>
    <recommendedName>
        <fullName evidence="17">glutamate synthase (ferredoxin)</fullName>
        <ecNumber evidence="17">1.4.7.1</ecNumber>
    </recommendedName>
</protein>
<comment type="caution">
    <text evidence="19">The sequence shown here is derived from an EMBL/GenBank/DDBJ whole genome shotgun (WGS) entry which is preliminary data.</text>
</comment>
<evidence type="ECO:0000256" key="14">
    <source>
        <dbReference type="ARBA" id="ARBA00023164"/>
    </source>
</evidence>
<dbReference type="PANTHER" id="PTHR11938:SF133">
    <property type="entry name" value="GLUTAMATE SYNTHASE (NADH)"/>
    <property type="match status" value="1"/>
</dbReference>
<dbReference type="Gene3D" id="3.20.20.70">
    <property type="entry name" value="Aldolase class I"/>
    <property type="match status" value="2"/>
</dbReference>
<dbReference type="SUPFAM" id="SSF56235">
    <property type="entry name" value="N-terminal nucleophile aminohydrolases (Ntn hydrolases)"/>
    <property type="match status" value="2"/>
</dbReference>
<keyword evidence="13" id="KW-0411">Iron-sulfur</keyword>
<evidence type="ECO:0000259" key="18">
    <source>
        <dbReference type="PROSITE" id="PS51278"/>
    </source>
</evidence>
<dbReference type="PANTHER" id="PTHR11938">
    <property type="entry name" value="FAD NADPH DEHYDROGENASE/OXIDOREDUCTASE"/>
    <property type="match status" value="1"/>
</dbReference>
<dbReference type="SUPFAM" id="SSF51395">
    <property type="entry name" value="FMN-linked oxidoreductases"/>
    <property type="match status" value="1"/>
</dbReference>
<evidence type="ECO:0000256" key="17">
    <source>
        <dbReference type="ARBA" id="ARBA00039085"/>
    </source>
</evidence>
<comment type="pathway">
    <text evidence="16">Amino-acid biosynthesis; L-glutamate biosynthesis via GLT pathway; L-glutamate from 2-oxoglutarate and L-glutamine (ferredoxin route): step 1/1.</text>
</comment>
<comment type="cofactor">
    <cofactor evidence="1">
        <name>FMN</name>
        <dbReference type="ChEBI" id="CHEBI:58210"/>
    </cofactor>
</comment>
<dbReference type="Gene3D" id="2.160.20.60">
    <property type="entry name" value="Glutamate synthase, alpha subunit, C-terminal domain"/>
    <property type="match status" value="2"/>
</dbReference>
<keyword evidence="15" id="KW-0003">3Fe-4S</keyword>
<evidence type="ECO:0000256" key="9">
    <source>
        <dbReference type="ARBA" id="ARBA00022723"/>
    </source>
</evidence>
<keyword evidence="6" id="KW-0028">Amino-acid biosynthesis</keyword>
<keyword evidence="7" id="KW-0285">Flavoprotein</keyword>
<dbReference type="PROSITE" id="PS51278">
    <property type="entry name" value="GATASE_TYPE_2"/>
    <property type="match status" value="1"/>
</dbReference>
<dbReference type="InterPro" id="IPR013785">
    <property type="entry name" value="Aldolase_TIM"/>
</dbReference>
<sequence length="1917" mass="209808">MEDLRDPRFKVQYALWHRRFSTNTMPRWPLAQPFRYLGHNGEINTIQGNYNWTRARSGSFEHPNFGYRMREVLPPCRAENSDSGNMDCYLELMLRCNRELPEALMMMIPEAYKDSTRSLAAGDHHTPPMLLTTDRELRCASDFRAPWVQDNDSGDVKDFYECRGGYWGALQEAWDGPALVAFCDGEYMGATLDRNGLRPARYFQLHDGTCVVSSETGILEKNLFPPDMFKSKGRLGPGKMVAIDLHTGELIENEAVKQKMASKKPYGDWNKVFREEMDLEPFLSKDHDLVVPKAMEDNLMTLLFDMGYTIEDVEMVVESMAQTGREPTFCMGNDKPLAVLSDRAHVLYDYFTQRFAQVTNPAIDPYRESLVMSINVYLGRQGNLMAESPTYFQNKANNRLVKIDSPFLNERQLYAIKNSGLLTVQLSTRYDHSKGPGALEKAVSDICSLAALGYEASNAIRNGAELIIISDVPRNSDFLSNFDVEDPDIGLERSVLAIPPLLAVGAIHHYLIQQGLRTQASLVVSTGQCWSTHHFACLIGYGASAVCPYLALAHIRKWHATDKGAAKADGQTVEEVQRNYKDAVNAGLKKIMSKMGITVLESYRGAQIFQCIGLDKKVIDRAFCGTPSTCEALSFTDIANESMMFHRRAFPELEEKAEKLEFAGWYKYIKAKGEFHMNNPEMSRALHKAVRNNEPLQYEEYRRQIMDGRPITAIRDLLEFASDRQPVPLSEVEDAVSICSRFVTGGMSLGALSREAHEVIAVGMNRIGGMSNSGEGGEDPLRYHPIKDVDEEGHSASFPHLQGLRNGDSAASATKQVASGRFGVTAAYLRSAKQLEIKIAQGAKPGEGGQLPGAKVDDYIARLRNSVPGVELISPPPHHDIYSIEDLAQLIFDLHQVSPEAKVSVKLVASAGIGTIAAGVAKANADVIQISGHDGGTGASPLSSIMHAGSPWEQGLCEVQEVLVENSLRERVTLRVDGGIKTGWDIVVAAMMGAEEYGFGSVAMIAEGCIMARVCHMNRCPVGKKFPGTPDHIANFMLFVAEEVRTIIAALGSLEDQGCSKWETEEGYRSLAKIIGRADLLRPRVEGSVRTSVPQPAVAAVASQPPKTRKPKKTAAVDLSSFYAEERPNEEHRLSWVDVKRSSAAHSNGPVLDDDILEVSKVAKVIEENSGKVEMSMDIQNTNRALGGRIAGTIASKYGDHGFKGEIHLNFTGSAGQSFGAWNTSGVLLQAETEGGVTGDCNDYVGKGMNGGTIVAIAPPESSFPSQESTEHGLPVFFNGRVGERFGVRNAGCRAVIEGAGDHLGERLGRPSVKRGGKRPVAEAGCIGTGEETGVTRCFKNATADEGKKDRQTQWSRFCQWRPDLVLRPRYMTNGVIVALGRVGRNVAAGMSGGLLYIYEERMGGREGRNLSMLHGERMDLNADNARNVFRVTSEAGEKQLKELVELLGGANGKHHELTGSKRAAEILEDVKAAHRLRESFSAATAVVKAEPPVKRNRKRSCYAPPRQSNFRVSAVLRFTRADGSGGTLEAVNAEPHDANIRGAICADPPAAREERERAAMCLFQKTEGNGAEIRRVVCATDCKDPIYPGPLCREFLTSSCGPEVEIVATGSDGNWVVQPLRELFRMPSPYRGLAQQEAKAKASALGGQVKPPEDALAAKVYQAPYSEPPQLAVGNGMMHQETNRFTYRRHVRMSYHETVVYPITFAAAVGFEDGEVAFAAVASVEKQWELKGIEYGCTVDAASLLIPELQRRRGHSDTSRARVLMQVDNFGVAHAPFSGARSLLVEHGFGDVLVTAHGHWSSEGMWREGGGDWDDAKARFWQVSMQGSELVAVPEASVDQTTAAVAMAAGRPDPAPLVPVDEAMSRSDFEYKQNISFSELLGRTRNGGELGRPVEGEVMGGALHGRGDGPCSFGNH</sequence>
<keyword evidence="9" id="KW-0479">Metal-binding</keyword>
<dbReference type="InterPro" id="IPR016193">
    <property type="entry name" value="Cytidine_deaminase-like"/>
</dbReference>
<dbReference type="SUPFAM" id="SSF53927">
    <property type="entry name" value="Cytidine deaminase-like"/>
    <property type="match status" value="1"/>
</dbReference>
<dbReference type="Pfam" id="PF00310">
    <property type="entry name" value="GATase_2"/>
    <property type="match status" value="2"/>
</dbReference>
<comment type="pathway">
    <text evidence="4">Nitrogen metabolism.</text>
</comment>
<comment type="pathway">
    <text evidence="3">Energy metabolism; nitrogen metabolism.</text>
</comment>
<dbReference type="InterPro" id="IPR002932">
    <property type="entry name" value="Glu_synthdom"/>
</dbReference>
<dbReference type="InterPro" id="IPR002489">
    <property type="entry name" value="Glu_synth_asu_C"/>
</dbReference>
<dbReference type="Gene3D" id="3.40.140.10">
    <property type="entry name" value="Cytidine Deaminase, domain 2"/>
    <property type="match status" value="1"/>
</dbReference>
<accession>A0ABP0MJE3</accession>
<keyword evidence="12" id="KW-0408">Iron</keyword>
<evidence type="ECO:0000256" key="4">
    <source>
        <dbReference type="ARBA" id="ARBA00004909"/>
    </source>
</evidence>
<evidence type="ECO:0000256" key="16">
    <source>
        <dbReference type="ARBA" id="ARBA00037928"/>
    </source>
</evidence>
<gene>
    <name evidence="19" type="ORF">SCF082_LOCUS28317</name>
</gene>
<comment type="cofactor">
    <cofactor evidence="2">
        <name>[3Fe-4S] cluster</name>
        <dbReference type="ChEBI" id="CHEBI:21137"/>
    </cofactor>
</comment>
<dbReference type="Pfam" id="PF01493">
    <property type="entry name" value="GXGXG"/>
    <property type="match status" value="2"/>
</dbReference>
<dbReference type="InterPro" id="IPR006982">
    <property type="entry name" value="Glu_synth_centr_N"/>
</dbReference>
<proteinExistence type="inferred from homology"/>
<keyword evidence="11" id="KW-0560">Oxidoreductase</keyword>
<organism evidence="19 20">
    <name type="scientific">Durusdinium trenchii</name>
    <dbReference type="NCBI Taxonomy" id="1381693"/>
    <lineage>
        <taxon>Eukaryota</taxon>
        <taxon>Sar</taxon>
        <taxon>Alveolata</taxon>
        <taxon>Dinophyceae</taxon>
        <taxon>Suessiales</taxon>
        <taxon>Symbiodiniaceae</taxon>
        <taxon>Durusdinium</taxon>
    </lineage>
</organism>
<feature type="domain" description="Glutamine amidotransferase type-2" evidence="18">
    <location>
        <begin position="1"/>
        <end position="246"/>
    </location>
</feature>
<evidence type="ECO:0000313" key="20">
    <source>
        <dbReference type="Proteomes" id="UP001642464"/>
    </source>
</evidence>
<reference evidence="19 20" key="1">
    <citation type="submission" date="2024-02" db="EMBL/GenBank/DDBJ databases">
        <authorList>
            <person name="Chen Y."/>
            <person name="Shah S."/>
            <person name="Dougan E. K."/>
            <person name="Thang M."/>
            <person name="Chan C."/>
        </authorList>
    </citation>
    <scope>NUCLEOTIDE SEQUENCE [LARGE SCALE GENOMIC DNA]</scope>
</reference>
<keyword evidence="8" id="KW-0288">FMN</keyword>
<keyword evidence="14" id="KW-0314">Glutamate biosynthesis</keyword>
<evidence type="ECO:0000256" key="7">
    <source>
        <dbReference type="ARBA" id="ARBA00022630"/>
    </source>
</evidence>
<evidence type="ECO:0000256" key="5">
    <source>
        <dbReference type="ARBA" id="ARBA00009716"/>
    </source>
</evidence>
<keyword evidence="20" id="KW-1185">Reference proteome</keyword>
<evidence type="ECO:0000256" key="13">
    <source>
        <dbReference type="ARBA" id="ARBA00023014"/>
    </source>
</evidence>
<dbReference type="EMBL" id="CAXAMM010022225">
    <property type="protein sequence ID" value="CAK9051596.1"/>
    <property type="molecule type" value="Genomic_DNA"/>
</dbReference>
<evidence type="ECO:0000313" key="19">
    <source>
        <dbReference type="EMBL" id="CAK9051596.1"/>
    </source>
</evidence>
<comment type="similarity">
    <text evidence="5">Belongs to the glutamate synthase family.</text>
</comment>
<evidence type="ECO:0000256" key="2">
    <source>
        <dbReference type="ARBA" id="ARBA00001927"/>
    </source>
</evidence>
<name>A0ABP0MJE3_9DINO</name>
<dbReference type="Proteomes" id="UP001642464">
    <property type="component" value="Unassembled WGS sequence"/>
</dbReference>
<evidence type="ECO:0000256" key="6">
    <source>
        <dbReference type="ARBA" id="ARBA00022605"/>
    </source>
</evidence>
<dbReference type="CDD" id="cd02808">
    <property type="entry name" value="GltS_FMN"/>
    <property type="match status" value="1"/>
</dbReference>
<evidence type="ECO:0000256" key="10">
    <source>
        <dbReference type="ARBA" id="ARBA00022962"/>
    </source>
</evidence>
<evidence type="ECO:0000256" key="8">
    <source>
        <dbReference type="ARBA" id="ARBA00022643"/>
    </source>
</evidence>
<dbReference type="Gene3D" id="3.60.20.10">
    <property type="entry name" value="Glutamine Phosphoribosylpyrophosphate, subunit 1, domain 1"/>
    <property type="match status" value="1"/>
</dbReference>
<dbReference type="Pfam" id="PF01645">
    <property type="entry name" value="Glu_synthase"/>
    <property type="match status" value="1"/>
</dbReference>
<dbReference type="EC" id="1.4.7.1" evidence="17"/>
<keyword evidence="10" id="KW-0315">Glutamine amidotransferase</keyword>
<dbReference type="Pfam" id="PF04898">
    <property type="entry name" value="Glu_syn_central"/>
    <property type="match status" value="1"/>
</dbReference>
<evidence type="ECO:0000256" key="3">
    <source>
        <dbReference type="ARBA" id="ARBA00004802"/>
    </source>
</evidence>
<dbReference type="InterPro" id="IPR050711">
    <property type="entry name" value="ET-N_metabolism_enzyme"/>
</dbReference>
<evidence type="ECO:0000256" key="1">
    <source>
        <dbReference type="ARBA" id="ARBA00001917"/>
    </source>
</evidence>
<evidence type="ECO:0000256" key="15">
    <source>
        <dbReference type="ARBA" id="ARBA00023291"/>
    </source>
</evidence>
<evidence type="ECO:0000256" key="11">
    <source>
        <dbReference type="ARBA" id="ARBA00023002"/>
    </source>
</evidence>
<dbReference type="SUPFAM" id="SSF69336">
    <property type="entry name" value="Alpha subunit of glutamate synthase, C-terminal domain"/>
    <property type="match status" value="2"/>
</dbReference>
<evidence type="ECO:0000256" key="12">
    <source>
        <dbReference type="ARBA" id="ARBA00023004"/>
    </source>
</evidence>
<dbReference type="InterPro" id="IPR029055">
    <property type="entry name" value="Ntn_hydrolases_N"/>
</dbReference>
<dbReference type="InterPro" id="IPR017932">
    <property type="entry name" value="GATase_2_dom"/>
</dbReference>